<dbReference type="GO" id="GO:0000407">
    <property type="term" value="C:phagophore assembly site"/>
    <property type="evidence" value="ECO:0007669"/>
    <property type="project" value="TreeGrafter"/>
</dbReference>
<proteinExistence type="inferred from homology"/>
<evidence type="ECO:0000256" key="1">
    <source>
        <dbReference type="ARBA" id="ARBA00004496"/>
    </source>
</evidence>
<evidence type="ECO:0000256" key="9">
    <source>
        <dbReference type="ARBA" id="ARBA00034553"/>
    </source>
</evidence>
<organism evidence="10">
    <name type="scientific">Mustela putorius furo</name>
    <name type="common">European domestic ferret</name>
    <name type="synonym">Mustela furo</name>
    <dbReference type="NCBI Taxonomy" id="9669"/>
    <lineage>
        <taxon>Eukaryota</taxon>
        <taxon>Metazoa</taxon>
        <taxon>Chordata</taxon>
        <taxon>Craniata</taxon>
        <taxon>Vertebrata</taxon>
        <taxon>Euteleostomi</taxon>
        <taxon>Mammalia</taxon>
        <taxon>Eutheria</taxon>
        <taxon>Laurasiatheria</taxon>
        <taxon>Carnivora</taxon>
        <taxon>Caniformia</taxon>
        <taxon>Musteloidea</taxon>
        <taxon>Mustelidae</taxon>
        <taxon>Mustelinae</taxon>
        <taxon>Mustela</taxon>
    </lineage>
</organism>
<dbReference type="GeneTree" id="ENSGT00390000010308"/>
<name>M3Y6T5_MUSPF</name>
<reference evidence="10" key="1">
    <citation type="submission" date="2024-06" db="UniProtKB">
        <authorList>
            <consortium name="Ensembl"/>
        </authorList>
    </citation>
    <scope>IDENTIFICATION</scope>
</reference>
<evidence type="ECO:0000256" key="5">
    <source>
        <dbReference type="ARBA" id="ARBA00022490"/>
    </source>
</evidence>
<sequence>FSTFLNGYFGKPLEMAKYPTQVLREPKFKETGVTTPEEFVAAADHLVYIYPTWQWATGEGIPTDGKQFLVTKNVPCKWCTQMEYSDELEATIEDDGDGGWVESYHNTGIAGITEAVKEITLESKDNIILQDCSAVCEEEEEEEEGEAADMKVYGESGFLETDEATLDTRELVEACKAKTDAGGEDAISQIRTYNIYITYDKYYQTPGLQLFRYPSPVEHMCENISQDHVKKTGANENHHHLPLPPLCSAPMKKIIETIAKGGGLGVPMHLLIFLKFVQAVLPTIQNYTRHFTM</sequence>
<dbReference type="GO" id="GO:0000422">
    <property type="term" value="P:autophagy of mitochondrion"/>
    <property type="evidence" value="ECO:0007669"/>
    <property type="project" value="TreeGrafter"/>
</dbReference>
<dbReference type="HOGENOM" id="CLU_027518_0_0_1"/>
<dbReference type="GO" id="GO:0019776">
    <property type="term" value="F:Atg8-family ligase activity"/>
    <property type="evidence" value="ECO:0007669"/>
    <property type="project" value="TreeGrafter"/>
</dbReference>
<dbReference type="Pfam" id="PF03987">
    <property type="entry name" value="Autophagy_act_C"/>
    <property type="match status" value="1"/>
</dbReference>
<dbReference type="PANTHER" id="PTHR12866">
    <property type="entry name" value="UBIQUITIN-LIKE-CONJUGATING ENZYME ATG3"/>
    <property type="match status" value="1"/>
</dbReference>
<dbReference type="Ensembl" id="ENSMPUT00000007154.1">
    <property type="protein sequence ID" value="ENSMPUP00000007036.1"/>
    <property type="gene ID" value="ENSMPUG00000007094.1"/>
</dbReference>
<keyword evidence="6" id="KW-0833">Ubl conjugation pathway</keyword>
<dbReference type="GO" id="GO:0000045">
    <property type="term" value="P:autophagosome assembly"/>
    <property type="evidence" value="ECO:0007669"/>
    <property type="project" value="TreeGrafter"/>
</dbReference>
<accession>M3Y6T5</accession>
<dbReference type="GO" id="GO:0015031">
    <property type="term" value="P:protein transport"/>
    <property type="evidence" value="ECO:0007669"/>
    <property type="project" value="UniProtKB-KW"/>
</dbReference>
<dbReference type="InterPro" id="IPR007135">
    <property type="entry name" value="Atg3/Atg10"/>
</dbReference>
<evidence type="ECO:0000256" key="2">
    <source>
        <dbReference type="ARBA" id="ARBA00007683"/>
    </source>
</evidence>
<evidence type="ECO:0000313" key="10">
    <source>
        <dbReference type="Ensembl" id="ENSMPUP00000007036.1"/>
    </source>
</evidence>
<dbReference type="EMBL" id="AEYP01012135">
    <property type="status" value="NOT_ANNOTATED_CDS"/>
    <property type="molecule type" value="Genomic_DNA"/>
</dbReference>
<evidence type="ECO:0000256" key="6">
    <source>
        <dbReference type="ARBA" id="ARBA00022786"/>
    </source>
</evidence>
<dbReference type="InParanoid" id="M3Y6T5"/>
<comment type="subcellular location">
    <subcellularLocation>
        <location evidence="1">Cytoplasm</location>
    </subcellularLocation>
</comment>
<keyword evidence="7" id="KW-0653">Protein transport</keyword>
<dbReference type="GO" id="GO:0044804">
    <property type="term" value="P:nucleophagy"/>
    <property type="evidence" value="ECO:0007669"/>
    <property type="project" value="TreeGrafter"/>
</dbReference>
<protein>
    <recommendedName>
        <fullName evidence="3">Ubiquitin-like-conjugating enzyme ATG3</fullName>
    </recommendedName>
    <alternativeName>
        <fullName evidence="9">Autophagy-related protein 3</fullName>
    </alternativeName>
</protein>
<evidence type="ECO:0000256" key="7">
    <source>
        <dbReference type="ARBA" id="ARBA00022927"/>
    </source>
</evidence>
<keyword evidence="5" id="KW-0963">Cytoplasm</keyword>
<comment type="similarity">
    <text evidence="2">Belongs to the ATG3 family.</text>
</comment>
<keyword evidence="8" id="KW-0072">Autophagy</keyword>
<keyword evidence="4" id="KW-0813">Transport</keyword>
<dbReference type="eggNOG" id="KOG2981">
    <property type="taxonomic scope" value="Eukaryota"/>
</dbReference>
<dbReference type="AlphaFoldDB" id="M3Y6T5"/>
<dbReference type="STRING" id="9669.ENSMPUP00000007036"/>
<dbReference type="GO" id="GO:0061723">
    <property type="term" value="P:glycophagy"/>
    <property type="evidence" value="ECO:0007669"/>
    <property type="project" value="TreeGrafter"/>
</dbReference>
<evidence type="ECO:0000256" key="8">
    <source>
        <dbReference type="ARBA" id="ARBA00023006"/>
    </source>
</evidence>
<dbReference type="PANTHER" id="PTHR12866:SF2">
    <property type="entry name" value="UBIQUITIN-LIKE-CONJUGATING ENZYME ATG3"/>
    <property type="match status" value="1"/>
</dbReference>
<dbReference type="GO" id="GO:0005829">
    <property type="term" value="C:cytosol"/>
    <property type="evidence" value="ECO:0007669"/>
    <property type="project" value="TreeGrafter"/>
</dbReference>
<evidence type="ECO:0000256" key="3">
    <source>
        <dbReference type="ARBA" id="ARBA00017573"/>
    </source>
</evidence>
<evidence type="ECO:0000256" key="4">
    <source>
        <dbReference type="ARBA" id="ARBA00022448"/>
    </source>
</evidence>